<dbReference type="EMBL" id="VNIM01000049">
    <property type="protein sequence ID" value="TVV73283.1"/>
    <property type="molecule type" value="Genomic_DNA"/>
</dbReference>
<feature type="transmembrane region" description="Helical" evidence="1">
    <location>
        <begin position="139"/>
        <end position="172"/>
    </location>
</feature>
<dbReference type="AlphaFoldDB" id="A0A558R1M9"/>
<feature type="transmembrane region" description="Helical" evidence="1">
    <location>
        <begin position="428"/>
        <end position="444"/>
    </location>
</feature>
<dbReference type="Proteomes" id="UP000318681">
    <property type="component" value="Unassembled WGS sequence"/>
</dbReference>
<reference evidence="2 3" key="1">
    <citation type="submission" date="2019-07" db="EMBL/GenBank/DDBJ databases">
        <title>Sphingomonas solaris sp. nov., isolated from a solar panel from Boston, Massachusetts.</title>
        <authorList>
            <person name="Tanner K."/>
            <person name="Pascual J."/>
            <person name="Mancuso C."/>
            <person name="Pereto J."/>
            <person name="Khalil A."/>
            <person name="Vilanova C."/>
        </authorList>
    </citation>
    <scope>NUCLEOTIDE SEQUENCE [LARGE SCALE GENOMIC DNA]</scope>
    <source>
        <strain evidence="2 3">R4DWN</strain>
    </source>
</reference>
<sequence length="458" mass="47240">MLLVAALLLVPALANGFPLVFPDSGTYLGIATGHDYAIDRSSVYGLLLRPFVRLLPGTAGLWLAIAAQAAAVTGVLLLAARTLIGATAWRQGVAIVALIPLTSLAWHAGQIMPDAFTGPLVLLVCLAATRPAGGDGTGLLWLGALLLALTHYTHVVLLGAAAGAAIVAQAALGLGWRAAFGRLAVAAGAAGAAIALLTAANAVVLGRSAMSPVGPVFLFARLNADGLAGPWLARHCGTDAPPALCAERARLPRDSQALLWGDGASPIGRHIWQAASDAERWRWVEMLAAADCGIVTERPLAFAASALRGTVRQFLAFRAIDDECPEGCGRNRSGGIAYILGRDRPTALPALLGSAQVRGTTPKAAVRAITTPVTAMALALLPLALVLAWRRRDGIALAFAAGIGTALIVNAALAGALSDVHDRYQSRVAWLAPLLILFLALRWRRARPAACPPASPAS</sequence>
<accession>A0A558R1M9</accession>
<feature type="transmembrane region" description="Helical" evidence="1">
    <location>
        <begin position="184"/>
        <end position="205"/>
    </location>
</feature>
<feature type="transmembrane region" description="Helical" evidence="1">
    <location>
        <begin position="92"/>
        <end position="109"/>
    </location>
</feature>
<organism evidence="2 3">
    <name type="scientific">Alterirhizorhabdus solaris</name>
    <dbReference type="NCBI Taxonomy" id="2529389"/>
    <lineage>
        <taxon>Bacteria</taxon>
        <taxon>Pseudomonadati</taxon>
        <taxon>Pseudomonadota</taxon>
        <taxon>Alphaproteobacteria</taxon>
        <taxon>Sphingomonadales</taxon>
        <taxon>Rhizorhabdaceae</taxon>
        <taxon>Alterirhizorhabdus</taxon>
    </lineage>
</organism>
<evidence type="ECO:0008006" key="4">
    <source>
        <dbReference type="Google" id="ProtNLM"/>
    </source>
</evidence>
<gene>
    <name evidence="2" type="ORF">FOY91_12595</name>
</gene>
<keyword evidence="1" id="KW-0812">Transmembrane</keyword>
<keyword evidence="3" id="KW-1185">Reference proteome</keyword>
<evidence type="ECO:0000256" key="1">
    <source>
        <dbReference type="SAM" id="Phobius"/>
    </source>
</evidence>
<feature type="transmembrane region" description="Helical" evidence="1">
    <location>
        <begin position="368"/>
        <end position="389"/>
    </location>
</feature>
<feature type="transmembrane region" description="Helical" evidence="1">
    <location>
        <begin position="59"/>
        <end position="80"/>
    </location>
</feature>
<keyword evidence="1" id="KW-1133">Transmembrane helix</keyword>
<proteinExistence type="predicted"/>
<keyword evidence="1" id="KW-0472">Membrane</keyword>
<protein>
    <recommendedName>
        <fullName evidence="4">Glycosyltransferase RgtA/B/C/D-like domain-containing protein</fullName>
    </recommendedName>
</protein>
<dbReference type="RefSeq" id="WP_145152353.1">
    <property type="nucleotide sequence ID" value="NZ_VNIM01000049.1"/>
</dbReference>
<evidence type="ECO:0000313" key="2">
    <source>
        <dbReference type="EMBL" id="TVV73283.1"/>
    </source>
</evidence>
<feature type="transmembrane region" description="Helical" evidence="1">
    <location>
        <begin position="395"/>
        <end position="416"/>
    </location>
</feature>
<name>A0A558R1M9_9SPHN</name>
<evidence type="ECO:0000313" key="3">
    <source>
        <dbReference type="Proteomes" id="UP000318681"/>
    </source>
</evidence>
<comment type="caution">
    <text evidence="2">The sequence shown here is derived from an EMBL/GenBank/DDBJ whole genome shotgun (WGS) entry which is preliminary data.</text>
</comment>
<dbReference type="OrthoDB" id="7238679at2"/>